<dbReference type="CDD" id="cd07818">
    <property type="entry name" value="SRPBCC_1"/>
    <property type="match status" value="1"/>
</dbReference>
<reference evidence="2 3" key="1">
    <citation type="submission" date="2017-10" db="EMBL/GenBank/DDBJ databases">
        <title>Paenichitinophaga pekingensis gen. nov., sp. nov., isolated from activated sludge.</title>
        <authorList>
            <person name="Jin D."/>
            <person name="Kong X."/>
            <person name="Deng Y."/>
            <person name="Bai Z."/>
        </authorList>
    </citation>
    <scope>NUCLEOTIDE SEQUENCE [LARGE SCALE GENOMIC DNA]</scope>
    <source>
        <strain evidence="2 3">13</strain>
    </source>
</reference>
<proteinExistence type="predicted"/>
<dbReference type="InterPro" id="IPR019587">
    <property type="entry name" value="Polyketide_cyclase/dehydratase"/>
</dbReference>
<dbReference type="EMBL" id="CP023777">
    <property type="protein sequence ID" value="ATL48864.1"/>
    <property type="molecule type" value="Genomic_DNA"/>
</dbReference>
<accession>A0A291QYC0</accession>
<evidence type="ECO:0000313" key="2">
    <source>
        <dbReference type="EMBL" id="ATL48864.1"/>
    </source>
</evidence>
<evidence type="ECO:0000313" key="3">
    <source>
        <dbReference type="Proteomes" id="UP000220133"/>
    </source>
</evidence>
<keyword evidence="1" id="KW-0812">Transmembrane</keyword>
<feature type="transmembrane region" description="Helical" evidence="1">
    <location>
        <begin position="6"/>
        <end position="25"/>
    </location>
</feature>
<dbReference type="InterPro" id="IPR023393">
    <property type="entry name" value="START-like_dom_sf"/>
</dbReference>
<dbReference type="AlphaFoldDB" id="A0A291QYC0"/>
<dbReference type="Proteomes" id="UP000220133">
    <property type="component" value="Chromosome"/>
</dbReference>
<dbReference type="Gene3D" id="3.30.530.20">
    <property type="match status" value="1"/>
</dbReference>
<dbReference type="KEGG" id="cbae:COR50_17770"/>
<dbReference type="SUPFAM" id="SSF55961">
    <property type="entry name" value="Bet v1-like"/>
    <property type="match status" value="1"/>
</dbReference>
<evidence type="ECO:0000256" key="1">
    <source>
        <dbReference type="SAM" id="Phobius"/>
    </source>
</evidence>
<dbReference type="RefSeq" id="WP_098195235.1">
    <property type="nucleotide sequence ID" value="NZ_CP023777.1"/>
</dbReference>
<protein>
    <submittedName>
        <fullName evidence="2">Polyketide cyclase</fullName>
    </submittedName>
</protein>
<keyword evidence="1" id="KW-1133">Transmembrane helix</keyword>
<dbReference type="OrthoDB" id="9807923at2"/>
<name>A0A291QYC0_9BACT</name>
<gene>
    <name evidence="2" type="ORF">COR50_17770</name>
</gene>
<dbReference type="Pfam" id="PF10604">
    <property type="entry name" value="Polyketide_cyc2"/>
    <property type="match status" value="1"/>
</dbReference>
<organism evidence="2 3">
    <name type="scientific">Chitinophaga caeni</name>
    <dbReference type="NCBI Taxonomy" id="2029983"/>
    <lineage>
        <taxon>Bacteria</taxon>
        <taxon>Pseudomonadati</taxon>
        <taxon>Bacteroidota</taxon>
        <taxon>Chitinophagia</taxon>
        <taxon>Chitinophagales</taxon>
        <taxon>Chitinophagaceae</taxon>
        <taxon>Chitinophaga</taxon>
    </lineage>
</organism>
<keyword evidence="3" id="KW-1185">Reference proteome</keyword>
<sequence length="178" mass="20234">MKALFIVIGIIVSLLVIFLVIAIFTKNDYSVKRSITVNRPVNEVYSYLSNLKNQKDYNTWVMKDPNLKETFTGTDGTVGFVYAWDGNKEVGAGEQEITKLIPDQEIDMEIRFKRPFEGLGKVSYQTGPAGNNQTEISWTMSSRMPFPMNAMLALFNIEKKLGKDLDSSLENVKRHLEQ</sequence>
<keyword evidence="1" id="KW-0472">Membrane</keyword>